<evidence type="ECO:0000313" key="2">
    <source>
        <dbReference type="Proteomes" id="UP000054771"/>
    </source>
</evidence>
<dbReference type="EMBL" id="CDMC01000005">
    <property type="protein sequence ID" value="CEL05452.1"/>
    <property type="molecule type" value="Genomic_DNA"/>
</dbReference>
<organism evidence="1 2">
    <name type="scientific">Aspergillus calidoustus</name>
    <dbReference type="NCBI Taxonomy" id="454130"/>
    <lineage>
        <taxon>Eukaryota</taxon>
        <taxon>Fungi</taxon>
        <taxon>Dikarya</taxon>
        <taxon>Ascomycota</taxon>
        <taxon>Pezizomycotina</taxon>
        <taxon>Eurotiomycetes</taxon>
        <taxon>Eurotiomycetidae</taxon>
        <taxon>Eurotiales</taxon>
        <taxon>Aspergillaceae</taxon>
        <taxon>Aspergillus</taxon>
        <taxon>Aspergillus subgen. Nidulantes</taxon>
    </lineage>
</organism>
<dbReference type="Proteomes" id="UP000054771">
    <property type="component" value="Unassembled WGS sequence"/>
</dbReference>
<dbReference type="AlphaFoldDB" id="A0A0U5C971"/>
<evidence type="ECO:0000313" key="1">
    <source>
        <dbReference type="EMBL" id="CEL05452.1"/>
    </source>
</evidence>
<proteinExistence type="predicted"/>
<gene>
    <name evidence="1" type="ORF">ASPCAL06570</name>
</gene>
<keyword evidence="2" id="KW-1185">Reference proteome</keyword>
<reference evidence="2" key="1">
    <citation type="journal article" date="2016" name="Genome Announc.">
        <title>Draft genome sequences of fungus Aspergillus calidoustus.</title>
        <authorList>
            <person name="Horn F."/>
            <person name="Linde J."/>
            <person name="Mattern D.J."/>
            <person name="Walther G."/>
            <person name="Guthke R."/>
            <person name="Scherlach K."/>
            <person name="Martin K."/>
            <person name="Brakhage A.A."/>
            <person name="Petzke L."/>
            <person name="Valiante V."/>
        </authorList>
    </citation>
    <scope>NUCLEOTIDE SEQUENCE [LARGE SCALE GENOMIC DNA]</scope>
    <source>
        <strain evidence="2">SF006504</strain>
    </source>
</reference>
<sequence>MAHPVIGFQRSLKIVPYFASCATMVLQALALEAARNPFRPGLLHESALVKTGHRPKMRIMSEVVISIFLWSIHQDSAGIWRGRKKKKQKHTSRYTMHTTLSLTLSVSFLEAGRPLKALPIKILKKSTSRGSDKKMSGQGWEPLVQLLVPLSCGVPQSTPFSPTGACRIEELADAIDLESSHNALGDNGVPVCRVW</sequence>
<accession>A0A0U5C971</accession>
<protein>
    <submittedName>
        <fullName evidence="1">Uncharacterized protein</fullName>
    </submittedName>
</protein>
<name>A0A0U5C971_ASPCI</name>